<evidence type="ECO:0000313" key="2">
    <source>
        <dbReference type="EMBL" id="SEH94095.1"/>
    </source>
</evidence>
<evidence type="ECO:0000313" key="3">
    <source>
        <dbReference type="Proteomes" id="UP000199634"/>
    </source>
</evidence>
<dbReference type="InterPro" id="IPR008921">
    <property type="entry name" value="DNA_pol3_clamp-load_cplx_C"/>
</dbReference>
<dbReference type="Proteomes" id="UP000199634">
    <property type="component" value="Unassembled WGS sequence"/>
</dbReference>
<dbReference type="SUPFAM" id="SSF48019">
    <property type="entry name" value="post-AAA+ oligomerization domain-like"/>
    <property type="match status" value="1"/>
</dbReference>
<feature type="domain" description="MgsA AAA+ ATPase C-terminal" evidence="1">
    <location>
        <begin position="3"/>
        <end position="53"/>
    </location>
</feature>
<accession>A0A1H6M7U8</accession>
<organism evidence="2 3">
    <name type="scientific">Paenimyroides marinum</name>
    <dbReference type="NCBI Taxonomy" id="1159016"/>
    <lineage>
        <taxon>Bacteria</taxon>
        <taxon>Pseudomonadati</taxon>
        <taxon>Bacteroidota</taxon>
        <taxon>Flavobacteriia</taxon>
        <taxon>Flavobacteriales</taxon>
        <taxon>Flavobacteriaceae</taxon>
        <taxon>Paenimyroides</taxon>
    </lineage>
</organism>
<dbReference type="EMBL" id="FNXE01000035">
    <property type="protein sequence ID" value="SEH94095.1"/>
    <property type="molecule type" value="Genomic_DNA"/>
</dbReference>
<dbReference type="RefSeq" id="WP_091100830.1">
    <property type="nucleotide sequence ID" value="NZ_FNXE01000035.1"/>
</dbReference>
<dbReference type="STRING" id="1159016.SAMN02927937_02276"/>
<protein>
    <submittedName>
        <fullName evidence="2">MgsA AAA+ ATPase C terminal</fullName>
    </submittedName>
</protein>
<keyword evidence="3" id="KW-1185">Reference proteome</keyword>
<dbReference type="GO" id="GO:0003677">
    <property type="term" value="F:DNA binding"/>
    <property type="evidence" value="ECO:0007669"/>
    <property type="project" value="InterPro"/>
</dbReference>
<dbReference type="InterPro" id="IPR021886">
    <property type="entry name" value="MgsA_C"/>
</dbReference>
<sequence length="92" mass="11307">MIKDGDGEDYKYSHDYPGNFAYQEFLPDDLTNTPFYEPGENAREKQTKDFLRQRWQGKYRYYFYILTPTEFKNLSELFFSSFYSTRYIPMHF</sequence>
<dbReference type="OrthoDB" id="9910114at2"/>
<dbReference type="GO" id="GO:0006260">
    <property type="term" value="P:DNA replication"/>
    <property type="evidence" value="ECO:0007669"/>
    <property type="project" value="InterPro"/>
</dbReference>
<dbReference type="Pfam" id="PF12002">
    <property type="entry name" value="MgsA_C"/>
    <property type="match status" value="1"/>
</dbReference>
<gene>
    <name evidence="2" type="ORF">SAMN02927937_02276</name>
</gene>
<dbReference type="Gene3D" id="1.10.3710.10">
    <property type="entry name" value="DNA polymerase III clamp loader subunits, C-terminal domain"/>
    <property type="match status" value="1"/>
</dbReference>
<name>A0A1H6M7U8_9FLAO</name>
<proteinExistence type="predicted"/>
<evidence type="ECO:0000259" key="1">
    <source>
        <dbReference type="Pfam" id="PF12002"/>
    </source>
</evidence>
<reference evidence="2 3" key="1">
    <citation type="submission" date="2016-10" db="EMBL/GenBank/DDBJ databases">
        <authorList>
            <person name="de Groot N.N."/>
        </authorList>
    </citation>
    <scope>NUCLEOTIDE SEQUENCE [LARGE SCALE GENOMIC DNA]</scope>
    <source>
        <strain evidence="2 3">CGMCC 1.10825</strain>
    </source>
</reference>
<dbReference type="AlphaFoldDB" id="A0A1H6M7U8"/>